<sequence length="68" mass="7890">MTNFVTTQTVDDVDKASFAWKQQNVSLGLRFTLAERVIIPINLQIAQQIFRCLEQRVVLDGLFIEIMY</sequence>
<name>A0A0F9U459_9ZZZZ</name>
<organism evidence="1">
    <name type="scientific">marine sediment metagenome</name>
    <dbReference type="NCBI Taxonomy" id="412755"/>
    <lineage>
        <taxon>unclassified sequences</taxon>
        <taxon>metagenomes</taxon>
        <taxon>ecological metagenomes</taxon>
    </lineage>
</organism>
<reference evidence="1" key="1">
    <citation type="journal article" date="2015" name="Nature">
        <title>Complex archaea that bridge the gap between prokaryotes and eukaryotes.</title>
        <authorList>
            <person name="Spang A."/>
            <person name="Saw J.H."/>
            <person name="Jorgensen S.L."/>
            <person name="Zaremba-Niedzwiedzka K."/>
            <person name="Martijn J."/>
            <person name="Lind A.E."/>
            <person name="van Eijk R."/>
            <person name="Schleper C."/>
            <person name="Guy L."/>
            <person name="Ettema T.J."/>
        </authorList>
    </citation>
    <scope>NUCLEOTIDE SEQUENCE</scope>
</reference>
<evidence type="ECO:0000313" key="1">
    <source>
        <dbReference type="EMBL" id="KKN56091.1"/>
    </source>
</evidence>
<dbReference type="EMBL" id="LAZR01000858">
    <property type="protein sequence ID" value="KKN56091.1"/>
    <property type="molecule type" value="Genomic_DNA"/>
</dbReference>
<accession>A0A0F9U459</accession>
<gene>
    <name evidence="1" type="ORF">LCGC14_0575690</name>
</gene>
<proteinExistence type="predicted"/>
<protein>
    <submittedName>
        <fullName evidence="1">Uncharacterized protein</fullName>
    </submittedName>
</protein>
<dbReference type="AlphaFoldDB" id="A0A0F9U459"/>
<comment type="caution">
    <text evidence="1">The sequence shown here is derived from an EMBL/GenBank/DDBJ whole genome shotgun (WGS) entry which is preliminary data.</text>
</comment>